<feature type="transmembrane region" description="Helical" evidence="1">
    <location>
        <begin position="64"/>
        <end position="84"/>
    </location>
</feature>
<proteinExistence type="predicted"/>
<gene>
    <name evidence="3" type="ORF">J8273_1707</name>
</gene>
<keyword evidence="1" id="KW-0812">Transmembrane</keyword>
<evidence type="ECO:0000259" key="2">
    <source>
        <dbReference type="PROSITE" id="PS50125"/>
    </source>
</evidence>
<dbReference type="InterPro" id="IPR050697">
    <property type="entry name" value="Adenylyl/Guanylyl_Cyclase_3/4"/>
</dbReference>
<dbReference type="GO" id="GO:0035556">
    <property type="term" value="P:intracellular signal transduction"/>
    <property type="evidence" value="ECO:0007669"/>
    <property type="project" value="InterPro"/>
</dbReference>
<dbReference type="Pfam" id="PF00211">
    <property type="entry name" value="Guanylate_cyc"/>
    <property type="match status" value="1"/>
</dbReference>
<dbReference type="Proteomes" id="UP000717585">
    <property type="component" value="Unassembled WGS sequence"/>
</dbReference>
<dbReference type="Gene3D" id="3.30.70.1230">
    <property type="entry name" value="Nucleotide cyclase"/>
    <property type="match status" value="1"/>
</dbReference>
<keyword evidence="1" id="KW-0472">Membrane</keyword>
<reference evidence="3" key="1">
    <citation type="submission" date="2021-05" db="EMBL/GenBank/DDBJ databases">
        <title>A free-living protist that lacks canonical eukaryotic 1 DNA replication and segregation systems.</title>
        <authorList>
            <person name="Salas-Leiva D.E."/>
            <person name="Tromer E.C."/>
            <person name="Curtis B.A."/>
            <person name="Jerlstrom-Hultqvist J."/>
            <person name="Kolisko M."/>
            <person name="Yi Z."/>
            <person name="Salas-Leiva J.S."/>
            <person name="Gallot-Lavallee L."/>
            <person name="Kops G.J.P.L."/>
            <person name="Archibald J.M."/>
            <person name="Simpson A.G.B."/>
            <person name="Roger A.J."/>
        </authorList>
    </citation>
    <scope>NUCLEOTIDE SEQUENCE</scope>
    <source>
        <strain evidence="3">BICM</strain>
    </source>
</reference>
<comment type="caution">
    <text evidence="3">The sequence shown here is derived from an EMBL/GenBank/DDBJ whole genome shotgun (WGS) entry which is preliminary data.</text>
</comment>
<keyword evidence="4" id="KW-1185">Reference proteome</keyword>
<protein>
    <submittedName>
        <fullName evidence="3">Adenylate and Guanylate cyclase catalytic domain</fullName>
    </submittedName>
</protein>
<evidence type="ECO:0000313" key="3">
    <source>
        <dbReference type="EMBL" id="KAG9396689.1"/>
    </source>
</evidence>
<accession>A0A8J6BAI6</accession>
<dbReference type="SUPFAM" id="SSF55073">
    <property type="entry name" value="Nucleotide cyclase"/>
    <property type="match status" value="1"/>
</dbReference>
<dbReference type="PROSITE" id="PS50125">
    <property type="entry name" value="GUANYLATE_CYCLASE_2"/>
    <property type="match status" value="1"/>
</dbReference>
<keyword evidence="1" id="KW-1133">Transmembrane helix</keyword>
<feature type="domain" description="Guanylate cyclase" evidence="2">
    <location>
        <begin position="153"/>
        <end position="286"/>
    </location>
</feature>
<sequence length="385" mass="42746">MVDISLRSFSSSIVLLSEAYVLFLLSCLFLWATSFDDGSKAFEDLLQQSSASCSPLCRNSFLTILYRLFAVSFTVLALGFHLLAPPSPHLKTHAVQLWRSYPFLRPVIDSCPRCHADAAMASRMARYLPPALLERLQSAPDTHVFHPTPGFFVIMYIHILEFEHLLVSLSVREQHVLLHNYYRIVAKLVDDYGGTIDKTMSGATLVLWPCDKVDSCDRAVGAALDIHNMLGQLCECPEWRETFQLPSFRCRIALHRGTVMQGTYGGNGRYCFTVIGDVVNTCSRIESHPDTAAASTLVSGMVRASLSDSFLLRNLGALKIRGKPIELDVHEVVSRQIGASRDSKIMAALSEQIEYLKCTGDDADAARMQKLQDRLFPEQGPTGPG</sequence>
<dbReference type="PANTHER" id="PTHR43081">
    <property type="entry name" value="ADENYLATE CYCLASE, TERMINAL-DIFFERENTIATION SPECIFIC-RELATED"/>
    <property type="match status" value="1"/>
</dbReference>
<dbReference type="InterPro" id="IPR001054">
    <property type="entry name" value="A/G_cyclase"/>
</dbReference>
<evidence type="ECO:0000256" key="1">
    <source>
        <dbReference type="SAM" id="Phobius"/>
    </source>
</evidence>
<dbReference type="GO" id="GO:0009190">
    <property type="term" value="P:cyclic nucleotide biosynthetic process"/>
    <property type="evidence" value="ECO:0007669"/>
    <property type="project" value="InterPro"/>
</dbReference>
<organism evidence="3 4">
    <name type="scientific">Carpediemonas membranifera</name>
    <dbReference type="NCBI Taxonomy" id="201153"/>
    <lineage>
        <taxon>Eukaryota</taxon>
        <taxon>Metamonada</taxon>
        <taxon>Carpediemonas-like organisms</taxon>
        <taxon>Carpediemonas</taxon>
    </lineage>
</organism>
<feature type="transmembrane region" description="Helical" evidence="1">
    <location>
        <begin position="12"/>
        <end position="32"/>
    </location>
</feature>
<dbReference type="CDD" id="cd07302">
    <property type="entry name" value="CHD"/>
    <property type="match status" value="1"/>
</dbReference>
<dbReference type="OrthoDB" id="60033at2759"/>
<name>A0A8J6BAI6_9EUKA</name>
<dbReference type="EMBL" id="JAHDYR010000005">
    <property type="protein sequence ID" value="KAG9396689.1"/>
    <property type="molecule type" value="Genomic_DNA"/>
</dbReference>
<dbReference type="PANTHER" id="PTHR43081:SF1">
    <property type="entry name" value="ADENYLATE CYCLASE, TERMINAL-DIFFERENTIATION SPECIFIC"/>
    <property type="match status" value="1"/>
</dbReference>
<evidence type="ECO:0000313" key="4">
    <source>
        <dbReference type="Proteomes" id="UP000717585"/>
    </source>
</evidence>
<dbReference type="AlphaFoldDB" id="A0A8J6BAI6"/>
<dbReference type="InterPro" id="IPR029787">
    <property type="entry name" value="Nucleotide_cyclase"/>
</dbReference>